<gene>
    <name evidence="1" type="ORF">NM688_g3013</name>
</gene>
<dbReference type="Proteomes" id="UP001148662">
    <property type="component" value="Unassembled WGS sequence"/>
</dbReference>
<proteinExistence type="predicted"/>
<evidence type="ECO:0000313" key="2">
    <source>
        <dbReference type="Proteomes" id="UP001148662"/>
    </source>
</evidence>
<dbReference type="EMBL" id="JANHOG010000413">
    <property type="protein sequence ID" value="KAJ3554615.1"/>
    <property type="molecule type" value="Genomic_DNA"/>
</dbReference>
<protein>
    <submittedName>
        <fullName evidence="1">Uncharacterized protein</fullName>
    </submittedName>
</protein>
<reference evidence="1" key="1">
    <citation type="submission" date="2022-07" db="EMBL/GenBank/DDBJ databases">
        <title>Genome Sequence of Phlebia brevispora.</title>
        <authorList>
            <person name="Buettner E."/>
        </authorList>
    </citation>
    <scope>NUCLEOTIDE SEQUENCE</scope>
    <source>
        <strain evidence="1">MPL23</strain>
    </source>
</reference>
<comment type="caution">
    <text evidence="1">The sequence shown here is derived from an EMBL/GenBank/DDBJ whole genome shotgun (WGS) entry which is preliminary data.</text>
</comment>
<organism evidence="1 2">
    <name type="scientific">Phlebia brevispora</name>
    <dbReference type="NCBI Taxonomy" id="194682"/>
    <lineage>
        <taxon>Eukaryota</taxon>
        <taxon>Fungi</taxon>
        <taxon>Dikarya</taxon>
        <taxon>Basidiomycota</taxon>
        <taxon>Agaricomycotina</taxon>
        <taxon>Agaricomycetes</taxon>
        <taxon>Polyporales</taxon>
        <taxon>Meruliaceae</taxon>
        <taxon>Phlebia</taxon>
    </lineage>
</organism>
<keyword evidence="2" id="KW-1185">Reference proteome</keyword>
<name>A0ACC1T6P4_9APHY</name>
<sequence length="548" mass="59874">MVSWKFLQSSFVQGILTYIPSLRKSIEPPAKKVEDAETPTPVVDVAVEPWKEEVDRWKQLADKTAAERDKLRHEAGQLHTEMQRLVQDLAQVRTEAEENWKAIAELRDAFPYKNAVSTDPNVVEQYGSSPNSYHPASPHSVVVHVHSTEDVVKVVDIARKYRVPVVAYSGATSLEGHFSGVHSEADGDLICQAGARWEDINQALKDKDIPLFFPIDPGPGATIGGMIGTGCSGTNAVRYGTARGEWFLNVTVVLPNGKVIKTRRRARKSSTGFDTTKLFIGAEGTLGIVTEATLRLAPVVPTKVAMAQFPDVEHAVSAVQEILNTPNGPHIQCVELLDDHMMAAINDAGLVSKTYPVRDTLFFKLQGTPAGIKETASAVQAIVKKHGSQQFQFASTDQEAAELWENRKYALTSTITSGGEGARVWTTDVCVPVSKLPQLVYETKQDLKECGLRSTIVGHVGDGNFHALIIFNNDEELKTVSGAVHRLVHRAIALDGTCTGEHGIGVGKKEYLTDELGEDTIELMRTVKRAVDPLNIMNPTKASTLHFS</sequence>
<evidence type="ECO:0000313" key="1">
    <source>
        <dbReference type="EMBL" id="KAJ3554615.1"/>
    </source>
</evidence>
<accession>A0ACC1T6P4</accession>